<dbReference type="EMBL" id="CAJJDP010000199">
    <property type="protein sequence ID" value="CAD8214940.1"/>
    <property type="molecule type" value="Genomic_DNA"/>
</dbReference>
<keyword evidence="2" id="KW-1185">Reference proteome</keyword>
<sequence length="526" mass="63121">MNTQVSKINLMTDIIILKHITVIQLKYFNTKQLKGLFILRYDQKLKQNSTNYSSVNFNKLIHSLKLNNCILNKFQSKTTMNESNGIYGFNNSGDLVLFQLIIHQIYKKFYLNRFCIIKVNEQQTTQLSKIKSNLMDAMKDLGYKNYFISKSYLKLIQCLIKLTIANFPYQIFEFRLNKGLIQQRFLFKFRYCIKIFNPISNLIQFYEGDKYQNKLNFINLEQTQSAFNQRYQLDYQNLQVQTKYHSIIKLHHHKKKQVEVEIKQLLGVCKNKSSYEFKQQILLGLEPRQNKLDYISGCSLRSIRRAHQKICNSYQICQNNRNYRSCYRHMITVIVTYWGYCDKDMKQKLQKIQNRKMQMMFFGNNTSESLCQQIDQIIDKLRGESVNQQILKSSKILIWYIMIRMSLMKFGGRNFIFKVITESFYVFKNFQWDNISKKLLIDCCYAQFNLQNFQNVLKRIDFLIENDQLRLFKLILNLRMIVLNIQRYCRYSELSKFTKETNSLKYIKKKCKYCGQILVLINSLCW</sequence>
<gene>
    <name evidence="1" type="ORF">POCTA_138.1.T1950016</name>
</gene>
<reference evidence="1" key="1">
    <citation type="submission" date="2021-01" db="EMBL/GenBank/DDBJ databases">
        <authorList>
            <consortium name="Genoscope - CEA"/>
            <person name="William W."/>
        </authorList>
    </citation>
    <scope>NUCLEOTIDE SEQUENCE</scope>
</reference>
<dbReference type="AlphaFoldDB" id="A0A8S1YM55"/>
<dbReference type="Proteomes" id="UP000683925">
    <property type="component" value="Unassembled WGS sequence"/>
</dbReference>
<evidence type="ECO:0000313" key="2">
    <source>
        <dbReference type="Proteomes" id="UP000683925"/>
    </source>
</evidence>
<accession>A0A8S1YM55</accession>
<protein>
    <submittedName>
        <fullName evidence="1">Uncharacterized protein</fullName>
    </submittedName>
</protein>
<evidence type="ECO:0000313" key="1">
    <source>
        <dbReference type="EMBL" id="CAD8214940.1"/>
    </source>
</evidence>
<comment type="caution">
    <text evidence="1">The sequence shown here is derived from an EMBL/GenBank/DDBJ whole genome shotgun (WGS) entry which is preliminary data.</text>
</comment>
<organism evidence="1 2">
    <name type="scientific">Paramecium octaurelia</name>
    <dbReference type="NCBI Taxonomy" id="43137"/>
    <lineage>
        <taxon>Eukaryota</taxon>
        <taxon>Sar</taxon>
        <taxon>Alveolata</taxon>
        <taxon>Ciliophora</taxon>
        <taxon>Intramacronucleata</taxon>
        <taxon>Oligohymenophorea</taxon>
        <taxon>Peniculida</taxon>
        <taxon>Parameciidae</taxon>
        <taxon>Paramecium</taxon>
    </lineage>
</organism>
<dbReference type="OrthoDB" id="8954335at2759"/>
<proteinExistence type="predicted"/>
<name>A0A8S1YM55_PAROT</name>